<organism evidence="1 2">
    <name type="scientific">Bacillus sonorensis L12</name>
    <dbReference type="NCBI Taxonomy" id="1274524"/>
    <lineage>
        <taxon>Bacteria</taxon>
        <taxon>Bacillati</taxon>
        <taxon>Bacillota</taxon>
        <taxon>Bacilli</taxon>
        <taxon>Bacillales</taxon>
        <taxon>Bacillaceae</taxon>
        <taxon>Bacillus</taxon>
    </lineage>
</organism>
<comment type="caution">
    <text evidence="1">The sequence shown here is derived from an EMBL/GenBank/DDBJ whole genome shotgun (WGS) entry which is preliminary data.</text>
</comment>
<dbReference type="AlphaFoldDB" id="M5NYQ6"/>
<reference evidence="1 2" key="1">
    <citation type="journal article" date="2013" name="Genome Announc.">
        <title>Draft Whole-Genome Sequence of Bacillus sonorensis Strain L12, a Source of Nonribosomal Lipopeptides.</title>
        <authorList>
            <person name="Adimpong D.B."/>
            <person name="Sorensen K.I."/>
            <person name="Nielsen D.S."/>
            <person name="Thorsen L."/>
            <person name="Rasmussen T.B."/>
            <person name="Derkx P.M."/>
            <person name="Jespersen L."/>
        </authorList>
    </citation>
    <scope>NUCLEOTIDE SEQUENCE [LARGE SCALE GENOMIC DNA]</scope>
    <source>
        <strain evidence="1 2">L12</strain>
    </source>
</reference>
<dbReference type="STRING" id="1274524.BSONL12_23435"/>
<gene>
    <name evidence="1" type="ORF">BSONL12_23435</name>
</gene>
<dbReference type="PATRIC" id="fig|1274524.3.peg.5007"/>
<dbReference type="EMBL" id="AOFM01000019">
    <property type="protein sequence ID" value="EME72303.1"/>
    <property type="molecule type" value="Genomic_DNA"/>
</dbReference>
<proteinExistence type="predicted"/>
<name>M5NYQ6_9BACI</name>
<evidence type="ECO:0000313" key="1">
    <source>
        <dbReference type="EMBL" id="EME72303.1"/>
    </source>
</evidence>
<evidence type="ECO:0000313" key="2">
    <source>
        <dbReference type="Proteomes" id="UP000011907"/>
    </source>
</evidence>
<dbReference type="Proteomes" id="UP000011907">
    <property type="component" value="Unassembled WGS sequence"/>
</dbReference>
<sequence length="183" mass="21946">MTKQYIIKDLQTGEFSHHTTLNDIFDDLVQDYLSNDWTNEEAEEFETKFKQYTEAEKIDFVQDEYEYKLIAYPTPQQVEEWEKFSGRKWEEAEEPNRVFVVYTLHIHNRGREGHTWGIEGVFYDRHEANKKAIAVRNEHIEEWYTSKNNDSYEVYEFMKGLNTSSVESDNSSFEISVTEEYCE</sequence>
<protein>
    <submittedName>
        <fullName evidence="1">Uncharacterized protein</fullName>
    </submittedName>
</protein>
<accession>M5NYQ6</accession>
<dbReference type="OrthoDB" id="9887715at2"/>
<dbReference type="RefSeq" id="WP_006640592.1">
    <property type="nucleotide sequence ID" value="NZ_AOFM01000019.1"/>
</dbReference>